<sequence length="351" mass="38572">MAFFVDKKGLEVNAGLRKQHLFIANSRSANWDHETALMQAAGLEVNDARIPADVWRDFDTQTKALMLSDEGGVLMNDLMPLARNVHIGKIVSEYRRYGADELEVRRSIDGQHRKPVNHVSYDYDGALVLVHSTQVGRVWRELEGMRSEGYDALLDDQAAAVRFVRRDMADDFANGTPDLAYKGYVSYGIKSHPNTIALDLGAAGLNVDLTSPTVTYQQAYDVFVAALKAMQGAGNNAVGNVTFYLSDDIWFNLLRLRNPTGDSTETILAALMRTPGIAGFKRTDALTGNEFMGIILSSEYIRPIVGMPVTTTPIPRVTPMDDWHVLVWSASGLQVKADAQGRSGVLYASAA</sequence>
<dbReference type="EMBL" id="NEVQ01000012">
    <property type="protein sequence ID" value="OZI57664.1"/>
    <property type="molecule type" value="Genomic_DNA"/>
</dbReference>
<comment type="caution">
    <text evidence="1">The sequence shown here is derived from an EMBL/GenBank/DDBJ whole genome shotgun (WGS) entry which is preliminary data.</text>
</comment>
<dbReference type="Proteomes" id="UP000216885">
    <property type="component" value="Unassembled WGS sequence"/>
</dbReference>
<proteinExistence type="predicted"/>
<accession>A0A261U6V7</accession>
<keyword evidence="2" id="KW-1185">Reference proteome</keyword>
<dbReference type="AlphaFoldDB" id="A0A261U6V7"/>
<evidence type="ECO:0008006" key="3">
    <source>
        <dbReference type="Google" id="ProtNLM"/>
    </source>
</evidence>
<evidence type="ECO:0000313" key="2">
    <source>
        <dbReference type="Proteomes" id="UP000216885"/>
    </source>
</evidence>
<evidence type="ECO:0000313" key="1">
    <source>
        <dbReference type="EMBL" id="OZI57664.1"/>
    </source>
</evidence>
<protein>
    <recommendedName>
        <fullName evidence="3">Phage coat protein</fullName>
    </recommendedName>
</protein>
<gene>
    <name evidence="1" type="ORF">CAL20_09830</name>
</gene>
<dbReference type="Pfam" id="PF19774">
    <property type="entry name" value="DUF6260"/>
    <property type="match status" value="1"/>
</dbReference>
<organism evidence="1 2">
    <name type="scientific">Bordetella genomosp. 4</name>
    <dbReference type="NCBI Taxonomy" id="463044"/>
    <lineage>
        <taxon>Bacteria</taxon>
        <taxon>Pseudomonadati</taxon>
        <taxon>Pseudomonadota</taxon>
        <taxon>Betaproteobacteria</taxon>
        <taxon>Burkholderiales</taxon>
        <taxon>Alcaligenaceae</taxon>
        <taxon>Bordetella</taxon>
    </lineage>
</organism>
<dbReference type="InterPro" id="IPR046227">
    <property type="entry name" value="DUF6260"/>
</dbReference>
<dbReference type="RefSeq" id="WP_094837731.1">
    <property type="nucleotide sequence ID" value="NZ_NEVQ01000012.1"/>
</dbReference>
<reference evidence="1 2" key="1">
    <citation type="submission" date="2017-05" db="EMBL/GenBank/DDBJ databases">
        <title>Complete and WGS of Bordetella genogroups.</title>
        <authorList>
            <person name="Spilker T."/>
            <person name="LiPuma J."/>
        </authorList>
    </citation>
    <scope>NUCLEOTIDE SEQUENCE [LARGE SCALE GENOMIC DNA]</scope>
    <source>
        <strain evidence="1 2">AU9919</strain>
    </source>
</reference>
<name>A0A261U6V7_9BORD</name>